<protein>
    <recommendedName>
        <fullName evidence="1">F-box domain-containing protein</fullName>
    </recommendedName>
</protein>
<evidence type="ECO:0000313" key="3">
    <source>
        <dbReference type="Proteomes" id="UP000053989"/>
    </source>
</evidence>
<dbReference type="InterPro" id="IPR036047">
    <property type="entry name" value="F-box-like_dom_sf"/>
</dbReference>
<proteinExistence type="predicted"/>
<dbReference type="PROSITE" id="PS50181">
    <property type="entry name" value="FBOX"/>
    <property type="match status" value="1"/>
</dbReference>
<keyword evidence="3" id="KW-1185">Reference proteome</keyword>
<evidence type="ECO:0000259" key="1">
    <source>
        <dbReference type="PROSITE" id="PS50181"/>
    </source>
</evidence>
<accession>A0A0C3E159</accession>
<dbReference type="OrthoDB" id="2692199at2759"/>
<feature type="domain" description="F-box" evidence="1">
    <location>
        <begin position="1"/>
        <end position="47"/>
    </location>
</feature>
<dbReference type="InParanoid" id="A0A0C3E159"/>
<dbReference type="InterPro" id="IPR001810">
    <property type="entry name" value="F-box_dom"/>
</dbReference>
<name>A0A0C3E159_9AGAM</name>
<dbReference type="STRING" id="1036808.A0A0C3E159"/>
<dbReference type="SMART" id="SM00256">
    <property type="entry name" value="FBOX"/>
    <property type="match status" value="1"/>
</dbReference>
<gene>
    <name evidence="2" type="ORF">SCLCIDRAFT_120042</name>
</gene>
<evidence type="ECO:0000313" key="2">
    <source>
        <dbReference type="EMBL" id="KIM62244.1"/>
    </source>
</evidence>
<dbReference type="AlphaFoldDB" id="A0A0C3E159"/>
<reference evidence="2 3" key="1">
    <citation type="submission" date="2014-04" db="EMBL/GenBank/DDBJ databases">
        <authorList>
            <consortium name="DOE Joint Genome Institute"/>
            <person name="Kuo A."/>
            <person name="Kohler A."/>
            <person name="Nagy L.G."/>
            <person name="Floudas D."/>
            <person name="Copeland A."/>
            <person name="Barry K.W."/>
            <person name="Cichocki N."/>
            <person name="Veneault-Fourrey C."/>
            <person name="LaButti K."/>
            <person name="Lindquist E.A."/>
            <person name="Lipzen A."/>
            <person name="Lundell T."/>
            <person name="Morin E."/>
            <person name="Murat C."/>
            <person name="Sun H."/>
            <person name="Tunlid A."/>
            <person name="Henrissat B."/>
            <person name="Grigoriev I.V."/>
            <person name="Hibbett D.S."/>
            <person name="Martin F."/>
            <person name="Nordberg H.P."/>
            <person name="Cantor M.N."/>
            <person name="Hua S.X."/>
        </authorList>
    </citation>
    <scope>NUCLEOTIDE SEQUENCE [LARGE SCALE GENOMIC DNA]</scope>
    <source>
        <strain evidence="2 3">Foug A</strain>
    </source>
</reference>
<dbReference type="Proteomes" id="UP000053989">
    <property type="component" value="Unassembled WGS sequence"/>
</dbReference>
<dbReference type="SUPFAM" id="SSF81383">
    <property type="entry name" value="F-box domain"/>
    <property type="match status" value="1"/>
</dbReference>
<dbReference type="EMBL" id="KN822044">
    <property type="protein sequence ID" value="KIM62244.1"/>
    <property type="molecule type" value="Genomic_DNA"/>
</dbReference>
<dbReference type="Pfam" id="PF12937">
    <property type="entry name" value="F-box-like"/>
    <property type="match status" value="1"/>
</dbReference>
<dbReference type="Gene3D" id="1.20.1280.50">
    <property type="match status" value="1"/>
</dbReference>
<reference evidence="3" key="2">
    <citation type="submission" date="2015-01" db="EMBL/GenBank/DDBJ databases">
        <title>Evolutionary Origins and Diversification of the Mycorrhizal Mutualists.</title>
        <authorList>
            <consortium name="DOE Joint Genome Institute"/>
            <consortium name="Mycorrhizal Genomics Consortium"/>
            <person name="Kohler A."/>
            <person name="Kuo A."/>
            <person name="Nagy L.G."/>
            <person name="Floudas D."/>
            <person name="Copeland A."/>
            <person name="Barry K.W."/>
            <person name="Cichocki N."/>
            <person name="Veneault-Fourrey C."/>
            <person name="LaButti K."/>
            <person name="Lindquist E.A."/>
            <person name="Lipzen A."/>
            <person name="Lundell T."/>
            <person name="Morin E."/>
            <person name="Murat C."/>
            <person name="Riley R."/>
            <person name="Ohm R."/>
            <person name="Sun H."/>
            <person name="Tunlid A."/>
            <person name="Henrissat B."/>
            <person name="Grigoriev I.V."/>
            <person name="Hibbett D.S."/>
            <person name="Martin F."/>
        </authorList>
    </citation>
    <scope>NUCLEOTIDE SEQUENCE [LARGE SCALE GENOMIC DNA]</scope>
    <source>
        <strain evidence="3">Foug A</strain>
    </source>
</reference>
<organism evidence="2 3">
    <name type="scientific">Scleroderma citrinum Foug A</name>
    <dbReference type="NCBI Taxonomy" id="1036808"/>
    <lineage>
        <taxon>Eukaryota</taxon>
        <taxon>Fungi</taxon>
        <taxon>Dikarya</taxon>
        <taxon>Basidiomycota</taxon>
        <taxon>Agaricomycotina</taxon>
        <taxon>Agaricomycetes</taxon>
        <taxon>Agaricomycetidae</taxon>
        <taxon>Boletales</taxon>
        <taxon>Sclerodermatineae</taxon>
        <taxon>Sclerodermataceae</taxon>
        <taxon>Scleroderma</taxon>
    </lineage>
</organism>
<sequence>MSSFPFPNELTTLILEALDVPSLLRCMQVCKQLQSIIQESSALLYKVSLFSAQMSDHKHCDWDFPSRLEAIRNHTIAWNNLQFPTHKQIPMENDRVSEMGREWDVVGGILVQARPHGGMSCVQMPCSIKGIPEHRWTALTEFPIDHFAIDLTQDLLVAIELRHGRCDVHLRSFTTGMVHPRATCPRITPTFFDEQFESYFLIGLCGPYLGIFFGDNVGDTTTAFVIWDWRNGSQTMVIITHFVEC</sequence>
<dbReference type="HOGENOM" id="CLU_075885_0_0_1"/>